<evidence type="ECO:0000313" key="4">
    <source>
        <dbReference type="Proteomes" id="UP000533080"/>
    </source>
</evidence>
<comment type="subcellular location">
    <subcellularLocation>
        <location evidence="1">Virion</location>
    </subcellularLocation>
</comment>
<dbReference type="InterPro" id="IPR024455">
    <property type="entry name" value="Phage_capsid"/>
</dbReference>
<dbReference type="Proteomes" id="UP000533080">
    <property type="component" value="Unassembled WGS sequence"/>
</dbReference>
<evidence type="ECO:0000313" key="3">
    <source>
        <dbReference type="EMBL" id="NOJ83446.1"/>
    </source>
</evidence>
<dbReference type="AlphaFoldDB" id="A0A7Y4IQA6"/>
<dbReference type="SUPFAM" id="SSF56563">
    <property type="entry name" value="Major capsid protein gp5"/>
    <property type="match status" value="1"/>
</dbReference>
<dbReference type="EMBL" id="JABFNT010000196">
    <property type="protein sequence ID" value="NOJ83446.1"/>
    <property type="molecule type" value="Genomic_DNA"/>
</dbReference>
<dbReference type="Gene3D" id="3.30.2400.10">
    <property type="entry name" value="Major capsid protein gp5"/>
    <property type="match status" value="1"/>
</dbReference>
<proteinExistence type="predicted"/>
<dbReference type="NCBIfam" id="TIGR01554">
    <property type="entry name" value="major_cap_HK97"/>
    <property type="match status" value="1"/>
</dbReference>
<dbReference type="InterPro" id="IPR054612">
    <property type="entry name" value="Phage_capsid-like_C"/>
</dbReference>
<reference evidence="3 4" key="1">
    <citation type="submission" date="2020-05" db="EMBL/GenBank/DDBJ databases">
        <authorList>
            <person name="Whitworth D."/>
        </authorList>
    </citation>
    <scope>NUCLEOTIDE SEQUENCE [LARGE SCALE GENOMIC DNA]</scope>
    <source>
        <strain evidence="3 4">AM005</strain>
    </source>
</reference>
<gene>
    <name evidence="3" type="ORF">HNV28_34925</name>
</gene>
<evidence type="ECO:0000259" key="2">
    <source>
        <dbReference type="Pfam" id="PF05065"/>
    </source>
</evidence>
<dbReference type="RefSeq" id="WP_171445209.1">
    <property type="nucleotide sequence ID" value="NZ_JABFNT010000196.1"/>
</dbReference>
<dbReference type="Pfam" id="PF05065">
    <property type="entry name" value="Phage_capsid"/>
    <property type="match status" value="1"/>
</dbReference>
<organism evidence="3 4">
    <name type="scientific">Myxococcus xanthus</name>
    <dbReference type="NCBI Taxonomy" id="34"/>
    <lineage>
        <taxon>Bacteria</taxon>
        <taxon>Pseudomonadati</taxon>
        <taxon>Myxococcota</taxon>
        <taxon>Myxococcia</taxon>
        <taxon>Myxococcales</taxon>
        <taxon>Cystobacterineae</taxon>
        <taxon>Myxococcaceae</taxon>
        <taxon>Myxococcus</taxon>
    </lineage>
</organism>
<evidence type="ECO:0000256" key="1">
    <source>
        <dbReference type="ARBA" id="ARBA00004328"/>
    </source>
</evidence>
<accession>A0A7Y4IQA6</accession>
<comment type="caution">
    <text evidence="3">The sequence shown here is derived from an EMBL/GenBank/DDBJ whole genome shotgun (WGS) entry which is preliminary data.</text>
</comment>
<sequence length="391" mass="41769">MKTKPTPKSGTAAAPALPPHLQRAVNVAVVKGVESALASRPNAPQAPVTSNAKDLLLDIPKEKRLSAALGYRLKSAYLARAERHGKAEGMGELKKFMERVKAAGLFAGVFEQGGLWARETWSSELVEVLRPRSILLAAGARTIGDYGAKLNMGTLGQGVTVYWTAEGKPVQKSNPTDGAISLGAHKLMALVPISNDLLRLGNMDATAVAGEDMAAAISLEVDLVGIKGKGPKKPNGLRNQMKGANRTAISGTTLENKIADVDGLVETVDGAEVPGGLEGNSGFYYMSPKTYFHLRAQRDAAGWVWPELRDLRNPRLNGMPVFRSTTLNEDKVIGFGLAQQLILGEAVPLEVEVGEDGADFSSDMVTMRGITQVDWLLRHAEAFAEKTGVTY</sequence>
<feature type="domain" description="Phage capsid-like C-terminal" evidence="2">
    <location>
        <begin position="113"/>
        <end position="384"/>
    </location>
</feature>
<protein>
    <submittedName>
        <fullName evidence="3">Phage major capsid protein</fullName>
    </submittedName>
</protein>
<name>A0A7Y4IQA6_MYXXA</name>
<dbReference type="Gene3D" id="3.30.2320.10">
    <property type="entry name" value="hypothetical protein PF0899 domain"/>
    <property type="match status" value="1"/>
</dbReference>